<name>A0A3B0T2E7_9ZZZZ</name>
<gene>
    <name evidence="1" type="ORF">MNBD_ALPHA09-1003</name>
</gene>
<accession>A0A3B0T2E7</accession>
<proteinExistence type="predicted"/>
<dbReference type="AlphaFoldDB" id="A0A3B0T2E7"/>
<reference evidence="1" key="1">
    <citation type="submission" date="2018-06" db="EMBL/GenBank/DDBJ databases">
        <authorList>
            <person name="Zhirakovskaya E."/>
        </authorList>
    </citation>
    <scope>NUCLEOTIDE SEQUENCE</scope>
</reference>
<protein>
    <submittedName>
        <fullName evidence="1">Uncharacterized protein</fullName>
    </submittedName>
</protein>
<sequence length="238" mass="24061">MFVQNCFLRAAALGRLVLLAGVALVLLARPGLAQFWGTPNTYNVTVNEFSLCADASCASKTTVISSSSVFNLAGAAPGAPAGDYVPAGTSIPNGTYSYFLISIGRAVGVVGRISNIADGFDCITMTTSGDVSVAGDRQSNDFGFLGTTTFTMPVLNGNLDEGVTASTAGGNITLIVPLAPPITVNDGDTMPAFGINFNIDTALGGVSVFGGCNMILGVPTIVIDVGGSTIVSFTLGVS</sequence>
<dbReference type="EMBL" id="UOEM01000028">
    <property type="protein sequence ID" value="VAW11110.1"/>
    <property type="molecule type" value="Genomic_DNA"/>
</dbReference>
<evidence type="ECO:0000313" key="1">
    <source>
        <dbReference type="EMBL" id="VAW11110.1"/>
    </source>
</evidence>
<organism evidence="1">
    <name type="scientific">hydrothermal vent metagenome</name>
    <dbReference type="NCBI Taxonomy" id="652676"/>
    <lineage>
        <taxon>unclassified sequences</taxon>
        <taxon>metagenomes</taxon>
        <taxon>ecological metagenomes</taxon>
    </lineage>
</organism>